<dbReference type="InterPro" id="IPR007401">
    <property type="entry name" value="DUF454"/>
</dbReference>
<accession>A0A0F9RPD6</accession>
<dbReference type="PANTHER" id="PTHR35813:SF1">
    <property type="entry name" value="INNER MEMBRANE PROTEIN YBAN"/>
    <property type="match status" value="1"/>
</dbReference>
<feature type="transmembrane region" description="Helical" evidence="1">
    <location>
        <begin position="6"/>
        <end position="27"/>
    </location>
</feature>
<keyword evidence="1" id="KW-1133">Transmembrane helix</keyword>
<dbReference type="Pfam" id="PF04304">
    <property type="entry name" value="DUF454"/>
    <property type="match status" value="1"/>
</dbReference>
<gene>
    <name evidence="2" type="ORF">LCGC14_0871170</name>
</gene>
<proteinExistence type="predicted"/>
<evidence type="ECO:0000313" key="2">
    <source>
        <dbReference type="EMBL" id="KKN26786.1"/>
    </source>
</evidence>
<feature type="transmembrane region" description="Helical" evidence="1">
    <location>
        <begin position="96"/>
        <end position="114"/>
    </location>
</feature>
<evidence type="ECO:0000256" key="1">
    <source>
        <dbReference type="SAM" id="Phobius"/>
    </source>
</evidence>
<organism evidence="2">
    <name type="scientific">marine sediment metagenome</name>
    <dbReference type="NCBI Taxonomy" id="412755"/>
    <lineage>
        <taxon>unclassified sequences</taxon>
        <taxon>metagenomes</taxon>
        <taxon>ecological metagenomes</taxon>
    </lineage>
</organism>
<sequence length="131" mass="14725">MLRNKLWSLLALVFIAVAFIGVVLPGLPTTEFVLLALWASAKGSPKLQAWLTHHPVFGPLIQQWHQHKAIPKRAKVIAAISMLISAGMIYLSTMPIWVKCALLSTMLIVFIWLLSRPDSNKKKQEILTLHH</sequence>
<dbReference type="PIRSF" id="PIRSF016789">
    <property type="entry name" value="DUF454"/>
    <property type="match status" value="1"/>
</dbReference>
<evidence type="ECO:0008006" key="3">
    <source>
        <dbReference type="Google" id="ProtNLM"/>
    </source>
</evidence>
<dbReference type="GO" id="GO:0005886">
    <property type="term" value="C:plasma membrane"/>
    <property type="evidence" value="ECO:0007669"/>
    <property type="project" value="TreeGrafter"/>
</dbReference>
<keyword evidence="1" id="KW-0812">Transmembrane</keyword>
<keyword evidence="1" id="KW-0472">Membrane</keyword>
<protein>
    <recommendedName>
        <fullName evidence="3">Inner membrane protein</fullName>
    </recommendedName>
</protein>
<dbReference type="AlphaFoldDB" id="A0A0F9RPD6"/>
<dbReference type="PANTHER" id="PTHR35813">
    <property type="entry name" value="INNER MEMBRANE PROTEIN YBAN"/>
    <property type="match status" value="1"/>
</dbReference>
<comment type="caution">
    <text evidence="2">The sequence shown here is derived from an EMBL/GenBank/DDBJ whole genome shotgun (WGS) entry which is preliminary data.</text>
</comment>
<dbReference type="EMBL" id="LAZR01002694">
    <property type="protein sequence ID" value="KKN26786.1"/>
    <property type="molecule type" value="Genomic_DNA"/>
</dbReference>
<name>A0A0F9RPD6_9ZZZZ</name>
<reference evidence="2" key="1">
    <citation type="journal article" date="2015" name="Nature">
        <title>Complex archaea that bridge the gap between prokaryotes and eukaryotes.</title>
        <authorList>
            <person name="Spang A."/>
            <person name="Saw J.H."/>
            <person name="Jorgensen S.L."/>
            <person name="Zaremba-Niedzwiedzka K."/>
            <person name="Martijn J."/>
            <person name="Lind A.E."/>
            <person name="van Eijk R."/>
            <person name="Schleper C."/>
            <person name="Guy L."/>
            <person name="Ettema T.J."/>
        </authorList>
    </citation>
    <scope>NUCLEOTIDE SEQUENCE</scope>
</reference>